<evidence type="ECO:0000313" key="2">
    <source>
        <dbReference type="EMBL" id="KAH8384682.1"/>
    </source>
</evidence>
<dbReference type="SUPFAM" id="SSF56436">
    <property type="entry name" value="C-type lectin-like"/>
    <property type="match status" value="1"/>
</dbReference>
<dbReference type="Pfam" id="PF00059">
    <property type="entry name" value="Lectin_C"/>
    <property type="match status" value="1"/>
</dbReference>
<accession>A0AAD4PQ63</accession>
<gene>
    <name evidence="2" type="ORF">KR093_004799</name>
</gene>
<dbReference type="AlphaFoldDB" id="A0AAD4PQ63"/>
<dbReference type="PROSITE" id="PS50041">
    <property type="entry name" value="C_TYPE_LECTIN_2"/>
    <property type="match status" value="1"/>
</dbReference>
<comment type="caution">
    <text evidence="2">The sequence shown here is derived from an EMBL/GenBank/DDBJ whole genome shotgun (WGS) entry which is preliminary data.</text>
</comment>
<proteinExistence type="predicted"/>
<feature type="non-terminal residue" evidence="2">
    <location>
        <position position="136"/>
    </location>
</feature>
<dbReference type="CDD" id="cd00037">
    <property type="entry name" value="CLECT"/>
    <property type="match status" value="1"/>
</dbReference>
<protein>
    <recommendedName>
        <fullName evidence="1">C-type lectin domain-containing protein</fullName>
    </recommendedName>
</protein>
<evidence type="ECO:0000313" key="3">
    <source>
        <dbReference type="Proteomes" id="UP001200034"/>
    </source>
</evidence>
<dbReference type="Gene3D" id="3.10.100.10">
    <property type="entry name" value="Mannose-Binding Protein A, subunit A"/>
    <property type="match status" value="1"/>
</dbReference>
<organism evidence="2 3">
    <name type="scientific">Drosophila rubida</name>
    <dbReference type="NCBI Taxonomy" id="30044"/>
    <lineage>
        <taxon>Eukaryota</taxon>
        <taxon>Metazoa</taxon>
        <taxon>Ecdysozoa</taxon>
        <taxon>Arthropoda</taxon>
        <taxon>Hexapoda</taxon>
        <taxon>Insecta</taxon>
        <taxon>Pterygota</taxon>
        <taxon>Neoptera</taxon>
        <taxon>Endopterygota</taxon>
        <taxon>Diptera</taxon>
        <taxon>Brachycera</taxon>
        <taxon>Muscomorpha</taxon>
        <taxon>Ephydroidea</taxon>
        <taxon>Drosophilidae</taxon>
        <taxon>Drosophila</taxon>
    </lineage>
</organism>
<keyword evidence="3" id="KW-1185">Reference proteome</keyword>
<dbReference type="Proteomes" id="UP001200034">
    <property type="component" value="Unassembled WGS sequence"/>
</dbReference>
<dbReference type="InterPro" id="IPR016187">
    <property type="entry name" value="CTDL_fold"/>
</dbReference>
<sequence length="136" mass="15335">DWFDALFACQKIKLCLADFDTKEAFEDAKTKMQITDEYWVGLNSYEKNTFHYVSTNKGVDYIPPKTELNLAKPCGYLKPAFNDLTFGTDKCLRRRRYVCSSAESCNGIGSDDKSSSKASLEVPCDMSDDIKDILGI</sequence>
<feature type="non-terminal residue" evidence="2">
    <location>
        <position position="1"/>
    </location>
</feature>
<feature type="domain" description="C-type lectin" evidence="1">
    <location>
        <begin position="1"/>
        <end position="100"/>
    </location>
</feature>
<dbReference type="InterPro" id="IPR016186">
    <property type="entry name" value="C-type_lectin-like/link_sf"/>
</dbReference>
<name>A0AAD4PQ63_9MUSC</name>
<dbReference type="InterPro" id="IPR001304">
    <property type="entry name" value="C-type_lectin-like"/>
</dbReference>
<evidence type="ECO:0000259" key="1">
    <source>
        <dbReference type="PROSITE" id="PS50041"/>
    </source>
</evidence>
<dbReference type="EMBL" id="JAJJHW010000681">
    <property type="protein sequence ID" value="KAH8384682.1"/>
    <property type="molecule type" value="Genomic_DNA"/>
</dbReference>
<reference evidence="2" key="1">
    <citation type="journal article" date="2021" name="Mol. Ecol. Resour.">
        <title>Phylogenomic analyses of the genus Drosophila reveals genomic signals of climate adaptation.</title>
        <authorList>
            <person name="Li F."/>
            <person name="Rane R.V."/>
            <person name="Luria V."/>
            <person name="Xiong Z."/>
            <person name="Chen J."/>
            <person name="Li Z."/>
            <person name="Catullo R.A."/>
            <person name="Griffin P.C."/>
            <person name="Schiffer M."/>
            <person name="Pearce S."/>
            <person name="Lee S.F."/>
            <person name="McElroy K."/>
            <person name="Stocker A."/>
            <person name="Shirriffs J."/>
            <person name="Cockerell F."/>
            <person name="Coppin C."/>
            <person name="Sgro C.M."/>
            <person name="Karger A."/>
            <person name="Cain J.W."/>
            <person name="Weber J.A."/>
            <person name="Santpere G."/>
            <person name="Kirschner M.W."/>
            <person name="Hoffmann A.A."/>
            <person name="Oakeshott J.G."/>
            <person name="Zhang G."/>
        </authorList>
    </citation>
    <scope>NUCLEOTIDE SEQUENCE</scope>
    <source>
        <strain evidence="2">BGI-SZ-2011g</strain>
    </source>
</reference>